<reference evidence="1 2" key="1">
    <citation type="submission" date="2017-06" db="EMBL/GenBank/DDBJ databases">
        <title>Novel microbial phyla capable of carbon fixation and sulfur reduction in deep-sea sediments.</title>
        <authorList>
            <person name="Huang J."/>
            <person name="Baker B."/>
            <person name="Wang Y."/>
        </authorList>
    </citation>
    <scope>NUCLEOTIDE SEQUENCE [LARGE SCALE GENOMIC DNA]</scope>
    <source>
        <strain evidence="1">B3_LCP</strain>
    </source>
</reference>
<organism evidence="1 2">
    <name type="scientific">candidate division LCP-89 bacterium B3_LCP</name>
    <dbReference type="NCBI Taxonomy" id="2012998"/>
    <lineage>
        <taxon>Bacteria</taxon>
        <taxon>Pseudomonadati</taxon>
        <taxon>Bacteria division LCP-89</taxon>
    </lineage>
</organism>
<dbReference type="EMBL" id="NJBN01000004">
    <property type="protein sequence ID" value="TKJ40703.1"/>
    <property type="molecule type" value="Genomic_DNA"/>
</dbReference>
<accession>A0A532V0G7</accession>
<protein>
    <submittedName>
        <fullName evidence="1">Uncharacterized protein</fullName>
    </submittedName>
</protein>
<comment type="caution">
    <text evidence="1">The sequence shown here is derived from an EMBL/GenBank/DDBJ whole genome shotgun (WGS) entry which is preliminary data.</text>
</comment>
<evidence type="ECO:0000313" key="2">
    <source>
        <dbReference type="Proteomes" id="UP000319619"/>
    </source>
</evidence>
<name>A0A532V0G7_UNCL8</name>
<dbReference type="Proteomes" id="UP000319619">
    <property type="component" value="Unassembled WGS sequence"/>
</dbReference>
<evidence type="ECO:0000313" key="1">
    <source>
        <dbReference type="EMBL" id="TKJ40703.1"/>
    </source>
</evidence>
<dbReference type="AlphaFoldDB" id="A0A532V0G7"/>
<gene>
    <name evidence="1" type="ORF">CEE37_06990</name>
</gene>
<proteinExistence type="predicted"/>
<sequence>MEKKNTHKLAAVGLTAAFGIFLLFGTLVSTELPRGLYGPPTLKIGYSPSYYDSLALLNPTLIWHYQTQCQDSFTLEDYYDQIERVGLTSMGREVLTHWQYPPFWVEYYSCAQRKKWEVEEDYDDVIDDFNFDGSHYGFFVSGEGEERYILNQGYMWYVQTSTCSADTILKGPYQTDEPAKYPMNDHPNYDWPEKFHLHETSRDFVNRFRVKANVTGHNPETVVFYVYLDYLRCSSGWPRDRVDTLTVTVADFNGSTDFEIFEWTKTATPDDSLQGFGYKIFWPDSVDLWVDWIEFMDKDLGYPLFVNDASQDTILGMIVEQCNDLENDYDEIVGWAQSDEPIRSAFDARQLIYNHLYDHYKNNISEHLITCK</sequence>